<dbReference type="PROSITE" id="PS00409">
    <property type="entry name" value="PROKAR_NTER_METHYL"/>
    <property type="match status" value="1"/>
</dbReference>
<organism evidence="4 5">
    <name type="scientific">Halalkalibacterium halodurans (strain ATCC BAA-125 / DSM 18197 / FERM 7344 / JCM 9153 / C-125)</name>
    <name type="common">Bacillus halodurans</name>
    <dbReference type="NCBI Taxonomy" id="272558"/>
    <lineage>
        <taxon>Bacteria</taxon>
        <taxon>Bacillati</taxon>
        <taxon>Bacillota</taxon>
        <taxon>Bacilli</taxon>
        <taxon>Bacillales</taxon>
        <taxon>Bacillaceae</taxon>
        <taxon>Halalkalibacterium (ex Joshi et al. 2022)</taxon>
    </lineage>
</organism>
<evidence type="ECO:0000313" key="4">
    <source>
        <dbReference type="EMBL" id="BAB06543.1"/>
    </source>
</evidence>
<dbReference type="KEGG" id="bha:BH2824"/>
<protein>
    <submittedName>
        <fullName evidence="4">DNA transport machinery</fullName>
    </submittedName>
</protein>
<reference evidence="4 5" key="1">
    <citation type="journal article" date="2000" name="Nucleic Acids Res.">
        <title>Complete genome sequence of the alkaliphilic bacterium Bacillus halodurans and genomic sequence comparison with Bacillus subtilis.</title>
        <authorList>
            <person name="Takami H."/>
            <person name="Nakasone K."/>
            <person name="Takaki Y."/>
            <person name="Maeno G."/>
            <person name="Sasaki R."/>
            <person name="Masui N."/>
            <person name="Fuji F."/>
            <person name="Hirama C."/>
            <person name="Nakamura Y."/>
            <person name="Ogasawara N."/>
            <person name="Kuhara S."/>
            <person name="Horikoshi K."/>
        </authorList>
    </citation>
    <scope>NUCLEOTIDE SEQUENCE [LARGE SCALE GENOMIC DNA]</scope>
    <source>
        <strain evidence="5">ATCC BAA-125 / DSM 18197 / FERM 7344 / JCM 9153 / C-125</strain>
    </source>
</reference>
<sequence>MRRVGLQNCKGFTLIEVLLTLALIMILLTVIPLFLPLLSLPSSSTISTNETIVFFNQLAAEARQSVRIEFDSPSRRLLLYQPSGDIISFELITDERIRRQVNRQGQIIVLYHVVDFYCESTAEIWRCAIYDQTGRVGERPLPTFEQLAGVKK</sequence>
<evidence type="ECO:0000256" key="3">
    <source>
        <dbReference type="SAM" id="Phobius"/>
    </source>
</evidence>
<feature type="transmembrane region" description="Helical" evidence="3">
    <location>
        <begin position="12"/>
        <end position="35"/>
    </location>
</feature>
<dbReference type="Pfam" id="PF15980">
    <property type="entry name" value="ComGF"/>
    <property type="match status" value="1"/>
</dbReference>
<dbReference type="NCBIfam" id="TIGR02532">
    <property type="entry name" value="IV_pilin_GFxxxE"/>
    <property type="match status" value="1"/>
</dbReference>
<keyword evidence="3" id="KW-0812">Transmembrane</keyword>
<dbReference type="OrthoDB" id="2361316at2"/>
<accession>Q9K926</accession>
<dbReference type="GO" id="GO:0009986">
    <property type="term" value="C:cell surface"/>
    <property type="evidence" value="ECO:0007669"/>
    <property type="project" value="UniProtKB-SubCell"/>
</dbReference>
<dbReference type="STRING" id="272558.gene:10728724"/>
<dbReference type="HOGENOM" id="CLU_1718665_0_0_9"/>
<dbReference type="Pfam" id="PF07963">
    <property type="entry name" value="N_methyl"/>
    <property type="match status" value="1"/>
</dbReference>
<dbReference type="AlphaFoldDB" id="Q9K926"/>
<keyword evidence="2" id="KW-0178">Competence</keyword>
<proteinExistence type="predicted"/>
<comment type="subcellular location">
    <subcellularLocation>
        <location evidence="1">Cell surface</location>
    </subcellularLocation>
</comment>
<evidence type="ECO:0000313" key="5">
    <source>
        <dbReference type="Proteomes" id="UP000001258"/>
    </source>
</evidence>
<dbReference type="GO" id="GO:0030420">
    <property type="term" value="P:establishment of competence for transformation"/>
    <property type="evidence" value="ECO:0007669"/>
    <property type="project" value="UniProtKB-KW"/>
</dbReference>
<keyword evidence="3" id="KW-1133">Transmembrane helix</keyword>
<name>Q9K926_HALH5</name>
<gene>
    <name evidence="4" type="primary">comGD</name>
</gene>
<dbReference type="InterPro" id="IPR016977">
    <property type="entry name" value="ComGF"/>
</dbReference>
<dbReference type="EMBL" id="BA000004">
    <property type="protein sequence ID" value="BAB06543.1"/>
    <property type="molecule type" value="Genomic_DNA"/>
</dbReference>
<evidence type="ECO:0000256" key="2">
    <source>
        <dbReference type="ARBA" id="ARBA00023287"/>
    </source>
</evidence>
<dbReference type="PIR" id="H84002">
    <property type="entry name" value="H84002"/>
</dbReference>
<dbReference type="eggNOG" id="COG4940">
    <property type="taxonomic scope" value="Bacteria"/>
</dbReference>
<dbReference type="InterPro" id="IPR012902">
    <property type="entry name" value="N_methyl_site"/>
</dbReference>
<keyword evidence="3" id="KW-0472">Membrane</keyword>
<evidence type="ECO:0000256" key="1">
    <source>
        <dbReference type="ARBA" id="ARBA00004241"/>
    </source>
</evidence>
<keyword evidence="5" id="KW-1185">Reference proteome</keyword>
<dbReference type="Proteomes" id="UP000001258">
    <property type="component" value="Chromosome"/>
</dbReference>